<organism evidence="1 2">
    <name type="scientific">Franconibacter pulveris</name>
    <dbReference type="NCBI Taxonomy" id="435910"/>
    <lineage>
        <taxon>Bacteria</taxon>
        <taxon>Pseudomonadati</taxon>
        <taxon>Pseudomonadota</taxon>
        <taxon>Gammaproteobacteria</taxon>
        <taxon>Enterobacterales</taxon>
        <taxon>Enterobacteriaceae</taxon>
        <taxon>Franconibacter</taxon>
    </lineage>
</organism>
<reference evidence="1 2" key="1">
    <citation type="submission" date="2015-06" db="EMBL/GenBank/DDBJ databases">
        <title>Genome sequencing of Cronobacter sp. strain DJ34 isolated from petroleum contaminated sludge of Duliajan Oil Fields, Assam, India.</title>
        <authorList>
            <person name="Pal S."/>
            <person name="Banerjee T.D."/>
            <person name="Roy A."/>
            <person name="Sar P."/>
            <person name="Kazy S.K."/>
        </authorList>
    </citation>
    <scope>NUCLEOTIDE SEQUENCE [LARGE SCALE GENOMIC DNA]</scope>
    <source>
        <strain evidence="1 2">DJ34</strain>
    </source>
</reference>
<keyword evidence="2" id="KW-1185">Reference proteome</keyword>
<dbReference type="AlphaFoldDB" id="A0A0J8VSV7"/>
<dbReference type="Proteomes" id="UP000037315">
    <property type="component" value="Unassembled WGS sequence"/>
</dbReference>
<protein>
    <submittedName>
        <fullName evidence="1">Uncharacterized protein</fullName>
    </submittedName>
</protein>
<name>A0A0J8VSV7_9ENTR</name>
<sequence>MVIVLSNEWKRLAMLAGCKSRPLDFASGASMLQQRDTGVNKGNARRLAKRKGAKKIEILACRKPFSAVATAQ</sequence>
<dbReference type="EMBL" id="LFEJ01000003">
    <property type="protein sequence ID" value="KMV36251.1"/>
    <property type="molecule type" value="Genomic_DNA"/>
</dbReference>
<gene>
    <name evidence="1" type="ORF">ACH50_02255</name>
</gene>
<comment type="caution">
    <text evidence="1">The sequence shown here is derived from an EMBL/GenBank/DDBJ whole genome shotgun (WGS) entry which is preliminary data.</text>
</comment>
<evidence type="ECO:0000313" key="1">
    <source>
        <dbReference type="EMBL" id="KMV36251.1"/>
    </source>
</evidence>
<evidence type="ECO:0000313" key="2">
    <source>
        <dbReference type="Proteomes" id="UP000037315"/>
    </source>
</evidence>
<accession>A0A0J8VSV7</accession>
<proteinExistence type="predicted"/>